<evidence type="ECO:0000256" key="1">
    <source>
        <dbReference type="SAM" id="Phobius"/>
    </source>
</evidence>
<feature type="transmembrane region" description="Helical" evidence="1">
    <location>
        <begin position="142"/>
        <end position="163"/>
    </location>
</feature>
<gene>
    <name evidence="3" type="ORF">JD78_02083</name>
</gene>
<keyword evidence="1" id="KW-1133">Transmembrane helix</keyword>
<keyword evidence="4" id="KW-1185">Reference proteome</keyword>
<reference evidence="3 4" key="1">
    <citation type="submission" date="2019-07" db="EMBL/GenBank/DDBJ databases">
        <title>R&amp;d 2014.</title>
        <authorList>
            <person name="Klenk H.-P."/>
        </authorList>
    </citation>
    <scope>NUCLEOTIDE SEQUENCE [LARGE SCALE GENOMIC DNA]</scope>
    <source>
        <strain evidence="3 4">DSM 45764</strain>
    </source>
</reference>
<proteinExistence type="predicted"/>
<evidence type="ECO:0000313" key="4">
    <source>
        <dbReference type="Proteomes" id="UP000321490"/>
    </source>
</evidence>
<name>A0A562IR87_9ACTN</name>
<comment type="caution">
    <text evidence="3">The sequence shown here is derived from an EMBL/GenBank/DDBJ whole genome shotgun (WGS) entry which is preliminary data.</text>
</comment>
<dbReference type="InterPro" id="IPR013099">
    <property type="entry name" value="K_chnl_dom"/>
</dbReference>
<feature type="transmembrane region" description="Helical" evidence="1">
    <location>
        <begin position="61"/>
        <end position="87"/>
    </location>
</feature>
<dbReference type="SUPFAM" id="SSF81324">
    <property type="entry name" value="Voltage-gated potassium channels"/>
    <property type="match status" value="1"/>
</dbReference>
<dbReference type="Pfam" id="PF07885">
    <property type="entry name" value="Ion_trans_2"/>
    <property type="match status" value="1"/>
</dbReference>
<protein>
    <submittedName>
        <fullName evidence="3">Ion channel</fullName>
    </submittedName>
</protein>
<keyword evidence="1" id="KW-0812">Transmembrane</keyword>
<feature type="transmembrane region" description="Helical" evidence="1">
    <location>
        <begin position="5"/>
        <end position="22"/>
    </location>
</feature>
<organism evidence="3 4">
    <name type="scientific">Modestobacter roseus</name>
    <dbReference type="NCBI Taxonomy" id="1181884"/>
    <lineage>
        <taxon>Bacteria</taxon>
        <taxon>Bacillati</taxon>
        <taxon>Actinomycetota</taxon>
        <taxon>Actinomycetes</taxon>
        <taxon>Geodermatophilales</taxon>
        <taxon>Geodermatophilaceae</taxon>
        <taxon>Modestobacter</taxon>
    </lineage>
</organism>
<evidence type="ECO:0000313" key="3">
    <source>
        <dbReference type="EMBL" id="TWH73559.1"/>
    </source>
</evidence>
<sequence>MDGAWGWVVTAVGGLVVVVGLRDVFQTLWHPTGTGWLSGHVMSAVWRLARSQQQRGRPGVLAGPVAMVLSIVAWVVVLVVGFTLVYAPHMPEGFLLGSSLDPSRRGGWLDALYASTVTLATLGYGDIVPSASWLRVVVPGQALLGFATLTAAATWVMQIYPALVRRRVLALRLAGLHRVGPARFVGDPDGQFAAQVLESLAAGVVQARVDLTQYSSTYYFRDGTEETSLAAMLGTAQELSEAARDAPREDVRVAGELLGLAVHDLAGILDQQYLHRDAGVTEVLEAYADDHGHRVVRAG</sequence>
<accession>A0A562IR87</accession>
<evidence type="ECO:0000259" key="2">
    <source>
        <dbReference type="Pfam" id="PF07885"/>
    </source>
</evidence>
<dbReference type="Proteomes" id="UP000321490">
    <property type="component" value="Unassembled WGS sequence"/>
</dbReference>
<dbReference type="RefSeq" id="WP_208104068.1">
    <property type="nucleotide sequence ID" value="NZ_ML762518.1"/>
</dbReference>
<dbReference type="EMBL" id="VLKF01000001">
    <property type="protein sequence ID" value="TWH73559.1"/>
    <property type="molecule type" value="Genomic_DNA"/>
</dbReference>
<dbReference type="Gene3D" id="1.10.287.70">
    <property type="match status" value="1"/>
</dbReference>
<feature type="domain" description="Potassium channel" evidence="2">
    <location>
        <begin position="87"/>
        <end position="157"/>
    </location>
</feature>
<dbReference type="AlphaFoldDB" id="A0A562IR87"/>
<keyword evidence="1" id="KW-0472">Membrane</keyword>